<feature type="chain" id="PRO_5004561209" description="4Fe-4S ferredoxin-type domain-containing protein" evidence="2">
    <location>
        <begin position="17"/>
        <end position="423"/>
    </location>
</feature>
<feature type="signal peptide" evidence="2">
    <location>
        <begin position="1"/>
        <end position="16"/>
    </location>
</feature>
<comment type="caution">
    <text evidence="3">The sequence shown here is derived from an EMBL/GenBank/DDBJ whole genome shotgun (WGS) entry which is preliminary data.</text>
</comment>
<protein>
    <recommendedName>
        <fullName evidence="5">4Fe-4S ferredoxin-type domain-containing protein</fullName>
    </recommendedName>
</protein>
<name>S8BJS9_DACHA</name>
<sequence>MKSTLIIVLMATLAAAVPTTPKPETCNFTVHPPIECSAGKTCIADPKAPVGCLGCPGICVTAPAPQPKKCNMTVWPPQNCPEGFNCERDPKSPPMCAGCPGICVVAPPPKKCNYTVWPPIRCDEGFQSNSPFAILSEEYVNGKVFGATDARRAGKARKSSTTERERQANPKNHAHPRQPVARQVFKLQKWKKLYRSENVGKLIKYKIISTVSLTDGRFRLGTVAVAVGPQGDREAGPAREEVYFHGFVGCLFGGGTTLGDLELVFRDEMNPGITKLHQWRAFCVGKRADDVALSWRGRSIHAFTNHWMPKRVSDRELEDRGRYWTGYEHVNDLYQHSLAEGTVWRISRDRDEEEAGTEHKIFYMNSTPGELLLVSPSPAPDPHQAQTPTIGLVNGRRREVTAEHETSASVRHRGLESRTARID</sequence>
<dbReference type="HOGENOM" id="CLU_648935_0_0_1"/>
<evidence type="ECO:0000313" key="4">
    <source>
        <dbReference type="Proteomes" id="UP000015100"/>
    </source>
</evidence>
<feature type="region of interest" description="Disordered" evidence="1">
    <location>
        <begin position="150"/>
        <end position="179"/>
    </location>
</feature>
<dbReference type="OrthoDB" id="5293941at2759"/>
<feature type="compositionally biased region" description="Basic and acidic residues" evidence="1">
    <location>
        <begin position="413"/>
        <end position="423"/>
    </location>
</feature>
<dbReference type="AlphaFoldDB" id="S8BJS9"/>
<accession>S8BJS9</accession>
<evidence type="ECO:0000256" key="2">
    <source>
        <dbReference type="SAM" id="SignalP"/>
    </source>
</evidence>
<keyword evidence="4" id="KW-1185">Reference proteome</keyword>
<reference evidence="3 4" key="1">
    <citation type="journal article" date="2013" name="PLoS Genet.">
        <title>Genomic mechanisms accounting for the adaptation to parasitism in nematode-trapping fungi.</title>
        <authorList>
            <person name="Meerupati T."/>
            <person name="Andersson K.M."/>
            <person name="Friman E."/>
            <person name="Kumar D."/>
            <person name="Tunlid A."/>
            <person name="Ahren D."/>
        </authorList>
    </citation>
    <scope>NUCLEOTIDE SEQUENCE [LARGE SCALE GENOMIC DNA]</scope>
    <source>
        <strain evidence="3 4">CBS 200.50</strain>
    </source>
</reference>
<evidence type="ECO:0008006" key="5">
    <source>
        <dbReference type="Google" id="ProtNLM"/>
    </source>
</evidence>
<keyword evidence="2" id="KW-0732">Signal</keyword>
<evidence type="ECO:0000256" key="1">
    <source>
        <dbReference type="SAM" id="MobiDB-lite"/>
    </source>
</evidence>
<proteinExistence type="predicted"/>
<organism evidence="3 4">
    <name type="scientific">Dactylellina haptotyla (strain CBS 200.50)</name>
    <name type="common">Nematode-trapping fungus</name>
    <name type="synonym">Monacrosporium haptotylum</name>
    <dbReference type="NCBI Taxonomy" id="1284197"/>
    <lineage>
        <taxon>Eukaryota</taxon>
        <taxon>Fungi</taxon>
        <taxon>Dikarya</taxon>
        <taxon>Ascomycota</taxon>
        <taxon>Pezizomycotina</taxon>
        <taxon>Orbiliomycetes</taxon>
        <taxon>Orbiliales</taxon>
        <taxon>Orbiliaceae</taxon>
        <taxon>Dactylellina</taxon>
    </lineage>
</organism>
<dbReference type="Proteomes" id="UP000015100">
    <property type="component" value="Unassembled WGS sequence"/>
</dbReference>
<reference evidence="4" key="2">
    <citation type="submission" date="2013-04" db="EMBL/GenBank/DDBJ databases">
        <title>Genomic mechanisms accounting for the adaptation to parasitism in nematode-trapping fungi.</title>
        <authorList>
            <person name="Ahren D.G."/>
        </authorList>
    </citation>
    <scope>NUCLEOTIDE SEQUENCE [LARGE SCALE GENOMIC DNA]</scope>
    <source>
        <strain evidence="4">CBS 200.50</strain>
    </source>
</reference>
<dbReference type="EMBL" id="AQGS01000467">
    <property type="protein sequence ID" value="EPS39588.1"/>
    <property type="molecule type" value="Genomic_DNA"/>
</dbReference>
<gene>
    <name evidence="3" type="ORF">H072_6690</name>
</gene>
<feature type="region of interest" description="Disordered" evidence="1">
    <location>
        <begin position="401"/>
        <end position="423"/>
    </location>
</feature>
<evidence type="ECO:0000313" key="3">
    <source>
        <dbReference type="EMBL" id="EPS39588.1"/>
    </source>
</evidence>